<reference evidence="1" key="1">
    <citation type="submission" date="2023-08" db="EMBL/GenBank/DDBJ databases">
        <authorList>
            <person name="Chen Y."/>
            <person name="Shah S."/>
            <person name="Dougan E. K."/>
            <person name="Thang M."/>
            <person name="Chan C."/>
        </authorList>
    </citation>
    <scope>NUCLEOTIDE SEQUENCE</scope>
</reference>
<evidence type="ECO:0000313" key="1">
    <source>
        <dbReference type="EMBL" id="CAJ1374174.1"/>
    </source>
</evidence>
<accession>A0AA36MJ28</accession>
<dbReference type="AlphaFoldDB" id="A0AA36MJ28"/>
<protein>
    <submittedName>
        <fullName evidence="1">Uncharacterized protein</fullName>
    </submittedName>
</protein>
<dbReference type="EMBL" id="CAUJNA010000236">
    <property type="protein sequence ID" value="CAJ1374174.1"/>
    <property type="molecule type" value="Genomic_DNA"/>
</dbReference>
<gene>
    <name evidence="1" type="ORF">EVOR1521_LOCUS3797</name>
</gene>
<name>A0AA36MJ28_9DINO</name>
<organism evidence="1 2">
    <name type="scientific">Effrenium voratum</name>
    <dbReference type="NCBI Taxonomy" id="2562239"/>
    <lineage>
        <taxon>Eukaryota</taxon>
        <taxon>Sar</taxon>
        <taxon>Alveolata</taxon>
        <taxon>Dinophyceae</taxon>
        <taxon>Suessiales</taxon>
        <taxon>Symbiodiniaceae</taxon>
        <taxon>Effrenium</taxon>
    </lineage>
</organism>
<evidence type="ECO:0000313" key="2">
    <source>
        <dbReference type="Proteomes" id="UP001178507"/>
    </source>
</evidence>
<comment type="caution">
    <text evidence="1">The sequence shown here is derived from an EMBL/GenBank/DDBJ whole genome shotgun (WGS) entry which is preliminary data.</text>
</comment>
<dbReference type="Proteomes" id="UP001178507">
    <property type="component" value="Unassembled WGS sequence"/>
</dbReference>
<sequence length="121" mass="13611">MMQLLFSVRFNVWRRIKPACKGCLVWDMFRLSGQNLRNHCNGRHVSLSKAQSAWSQPGLCPKLHGKLQLGAAAVVGRLRAVLRMRSSLSSWELAYWQPHSITVLAISRARVAVQLNDAAMV</sequence>
<keyword evidence="2" id="KW-1185">Reference proteome</keyword>
<proteinExistence type="predicted"/>